<evidence type="ECO:0000256" key="19">
    <source>
        <dbReference type="ARBA" id="ARBA00067387"/>
    </source>
</evidence>
<dbReference type="SUPFAM" id="SSF51182">
    <property type="entry name" value="RmlC-like cupins"/>
    <property type="match status" value="1"/>
</dbReference>
<dbReference type="CDD" id="cd02213">
    <property type="entry name" value="cupin_PMI_typeII_C"/>
    <property type="match status" value="1"/>
</dbReference>
<feature type="region of interest" description="Disordered" evidence="21">
    <location>
        <begin position="465"/>
        <end position="488"/>
    </location>
</feature>
<evidence type="ECO:0000256" key="11">
    <source>
        <dbReference type="ARBA" id="ARBA00022741"/>
    </source>
</evidence>
<evidence type="ECO:0000313" key="26">
    <source>
        <dbReference type="Proteomes" id="UP000013165"/>
    </source>
</evidence>
<evidence type="ECO:0000256" key="18">
    <source>
        <dbReference type="ARBA" id="ARBA00057590"/>
    </source>
</evidence>
<evidence type="ECO:0000256" key="13">
    <source>
        <dbReference type="ARBA" id="ARBA00023134"/>
    </source>
</evidence>
<dbReference type="InterPro" id="IPR006375">
    <property type="entry name" value="Man1P_GuaTrfase/Man6P_Isoase"/>
</dbReference>
<dbReference type="InterPro" id="IPR029044">
    <property type="entry name" value="Nucleotide-diphossugar_trans"/>
</dbReference>
<reference evidence="25 26" key="1">
    <citation type="journal article" date="2013" name="Genome Announc.">
        <title>Genome Sequence of the Polycyclic Aromatic Hydrocarbon-Degrading Bacterium Strain Marinobacter nanhaiticus D15-8WT.</title>
        <authorList>
            <person name="Cui Z."/>
            <person name="Gao W."/>
            <person name="Li Q."/>
            <person name="Xu G."/>
            <person name="Zheng L."/>
        </authorList>
    </citation>
    <scope>NUCLEOTIDE SEQUENCE [LARGE SCALE GENOMIC DNA]</scope>
    <source>
        <strain evidence="25 26">D15-8W</strain>
    </source>
</reference>
<evidence type="ECO:0000256" key="21">
    <source>
        <dbReference type="SAM" id="MobiDB-lite"/>
    </source>
</evidence>
<keyword evidence="10 25" id="KW-0548">Nucleotidyltransferase</keyword>
<gene>
    <name evidence="25" type="ORF">J057_05236</name>
</gene>
<keyword evidence="12" id="KW-0016">Alginate biosynthesis</keyword>
<comment type="cofactor">
    <cofactor evidence="2">
        <name>Co(2+)</name>
        <dbReference type="ChEBI" id="CHEBI:48828"/>
    </cofactor>
</comment>
<feature type="domain" description="Mannose-6-phosphate isomerase type II C-terminal" evidence="23">
    <location>
        <begin position="350"/>
        <end position="464"/>
    </location>
</feature>
<dbReference type="PANTHER" id="PTHR46390:SF1">
    <property type="entry name" value="MANNOSE-1-PHOSPHATE GUANYLYLTRANSFERASE"/>
    <property type="match status" value="1"/>
</dbReference>
<dbReference type="FunFam" id="2.60.120.10:FF:000032">
    <property type="entry name" value="Mannose-1-phosphate guanylyltransferase/mannose-6-phosphate isomerase"/>
    <property type="match status" value="1"/>
</dbReference>
<feature type="compositionally biased region" description="Polar residues" evidence="21">
    <location>
        <begin position="475"/>
        <end position="488"/>
    </location>
</feature>
<dbReference type="PANTHER" id="PTHR46390">
    <property type="entry name" value="MANNOSE-1-PHOSPHATE GUANYLYLTRANSFERASE"/>
    <property type="match status" value="1"/>
</dbReference>
<dbReference type="PATRIC" id="fig|626887.3.peg.1035"/>
<evidence type="ECO:0000259" key="23">
    <source>
        <dbReference type="Pfam" id="PF01050"/>
    </source>
</evidence>
<evidence type="ECO:0000256" key="6">
    <source>
        <dbReference type="ARBA" id="ARBA00011245"/>
    </source>
</evidence>
<keyword evidence="13" id="KW-0342">GTP-binding</keyword>
<dbReference type="RefSeq" id="WP_004579025.1">
    <property type="nucleotide sequence ID" value="NZ_AP028878.1"/>
</dbReference>
<dbReference type="Proteomes" id="UP000013165">
    <property type="component" value="Unassembled WGS sequence"/>
</dbReference>
<dbReference type="Gene3D" id="2.60.120.10">
    <property type="entry name" value="Jelly Rolls"/>
    <property type="match status" value="1"/>
</dbReference>
<evidence type="ECO:0000256" key="7">
    <source>
        <dbReference type="ARBA" id="ARBA00011956"/>
    </source>
</evidence>
<comment type="pathway">
    <text evidence="3">Nucleotide-sugar biosynthesis; GDP-alpha-D-mannose biosynthesis; alpha-D-mannose 1-phosphate from D-fructose 6-phosphate: step 1/2.</text>
</comment>
<dbReference type="GO" id="GO:0005525">
    <property type="term" value="F:GTP binding"/>
    <property type="evidence" value="ECO:0007669"/>
    <property type="project" value="UniProtKB-KW"/>
</dbReference>
<dbReference type="Pfam" id="PF22640">
    <property type="entry name" value="ManC_GMP_beta-helix"/>
    <property type="match status" value="1"/>
</dbReference>
<dbReference type="InterPro" id="IPR054566">
    <property type="entry name" value="ManC/GMP-like_b-helix"/>
</dbReference>
<keyword evidence="16" id="KW-0170">Cobalt</keyword>
<evidence type="ECO:0000256" key="4">
    <source>
        <dbReference type="ARBA" id="ARBA00004823"/>
    </source>
</evidence>
<feature type="domain" description="Nucleotidyl transferase" evidence="22">
    <location>
        <begin position="3"/>
        <end position="284"/>
    </location>
</feature>
<dbReference type="CDD" id="cd02509">
    <property type="entry name" value="GDP-M1P_Guanylyltransferase"/>
    <property type="match status" value="1"/>
</dbReference>
<dbReference type="InterPro" id="IPR005835">
    <property type="entry name" value="NTP_transferase_dom"/>
</dbReference>
<evidence type="ECO:0000256" key="20">
    <source>
        <dbReference type="RuleBase" id="RU004190"/>
    </source>
</evidence>
<dbReference type="NCBIfam" id="TIGR01479">
    <property type="entry name" value="GMP_PMI"/>
    <property type="match status" value="1"/>
</dbReference>
<feature type="domain" description="MannoseP isomerase/GMP-like beta-helix" evidence="24">
    <location>
        <begin position="298"/>
        <end position="346"/>
    </location>
</feature>
<dbReference type="InterPro" id="IPR014710">
    <property type="entry name" value="RmlC-like_jellyroll"/>
</dbReference>
<dbReference type="InterPro" id="IPR051161">
    <property type="entry name" value="Mannose-6P_isomerase_type2"/>
</dbReference>
<dbReference type="InterPro" id="IPR011051">
    <property type="entry name" value="RmlC_Cupin_sf"/>
</dbReference>
<dbReference type="GO" id="GO:0004476">
    <property type="term" value="F:mannose-6-phosphate isomerase activity"/>
    <property type="evidence" value="ECO:0007669"/>
    <property type="project" value="UniProtKB-EC"/>
</dbReference>
<accession>N6X107</accession>
<evidence type="ECO:0000313" key="25">
    <source>
        <dbReference type="EMBL" id="ENO14728.1"/>
    </source>
</evidence>
<evidence type="ECO:0000256" key="1">
    <source>
        <dbReference type="ARBA" id="ARBA00000757"/>
    </source>
</evidence>
<evidence type="ECO:0000256" key="9">
    <source>
        <dbReference type="ARBA" id="ARBA00022679"/>
    </source>
</evidence>
<name>N6X107_9GAMM</name>
<evidence type="ECO:0000259" key="22">
    <source>
        <dbReference type="Pfam" id="PF00483"/>
    </source>
</evidence>
<evidence type="ECO:0000256" key="8">
    <source>
        <dbReference type="ARBA" id="ARBA00012387"/>
    </source>
</evidence>
<evidence type="ECO:0000256" key="5">
    <source>
        <dbReference type="ARBA" id="ARBA00006115"/>
    </source>
</evidence>
<dbReference type="Pfam" id="PF01050">
    <property type="entry name" value="MannoseP_isomer"/>
    <property type="match status" value="1"/>
</dbReference>
<keyword evidence="15" id="KW-0511">Multifunctional enzyme</keyword>
<dbReference type="GO" id="GO:0042121">
    <property type="term" value="P:alginic acid biosynthetic process"/>
    <property type="evidence" value="ECO:0007669"/>
    <property type="project" value="UniProtKB-KW"/>
</dbReference>
<evidence type="ECO:0000256" key="12">
    <source>
        <dbReference type="ARBA" id="ARBA00022841"/>
    </source>
</evidence>
<proteinExistence type="inferred from homology"/>
<comment type="catalytic activity">
    <reaction evidence="1">
        <text>D-mannose 6-phosphate = D-fructose 6-phosphate</text>
        <dbReference type="Rhea" id="RHEA:12356"/>
        <dbReference type="ChEBI" id="CHEBI:58735"/>
        <dbReference type="ChEBI" id="CHEBI:61527"/>
        <dbReference type="EC" id="5.3.1.8"/>
    </reaction>
</comment>
<dbReference type="EMBL" id="APLQ01000011">
    <property type="protein sequence ID" value="ENO14728.1"/>
    <property type="molecule type" value="Genomic_DNA"/>
</dbReference>
<dbReference type="eggNOG" id="COG0836">
    <property type="taxonomic scope" value="Bacteria"/>
</dbReference>
<evidence type="ECO:0000256" key="2">
    <source>
        <dbReference type="ARBA" id="ARBA00001941"/>
    </source>
</evidence>
<comment type="similarity">
    <text evidence="5 20">Belongs to the mannose-6-phosphate isomerase type 2 family.</text>
</comment>
<dbReference type="STRING" id="626887.J057_05236"/>
<dbReference type="EC" id="2.7.7.13" evidence="8"/>
<keyword evidence="14 25" id="KW-0413">Isomerase</keyword>
<evidence type="ECO:0000256" key="17">
    <source>
        <dbReference type="ARBA" id="ARBA00047343"/>
    </source>
</evidence>
<comment type="subunit">
    <text evidence="6">Monomer.</text>
</comment>
<comment type="catalytic activity">
    <reaction evidence="17">
        <text>alpha-D-mannose 1-phosphate + GTP + H(+) = GDP-alpha-D-mannose + diphosphate</text>
        <dbReference type="Rhea" id="RHEA:15229"/>
        <dbReference type="ChEBI" id="CHEBI:15378"/>
        <dbReference type="ChEBI" id="CHEBI:33019"/>
        <dbReference type="ChEBI" id="CHEBI:37565"/>
        <dbReference type="ChEBI" id="CHEBI:57527"/>
        <dbReference type="ChEBI" id="CHEBI:58409"/>
        <dbReference type="EC" id="2.7.7.13"/>
    </reaction>
</comment>
<dbReference type="Pfam" id="PF00483">
    <property type="entry name" value="NTP_transferase"/>
    <property type="match status" value="1"/>
</dbReference>
<dbReference type="InterPro" id="IPR049577">
    <property type="entry name" value="GMPP_N"/>
</dbReference>
<sequence>MIPVILSGGAGSRLWPLSREAFPKQFLQLAGDHSLLQQTLSRLPSDRVSAPLIVASNQHRFILSEQLAAIDCEPRGILLEPFARNTAPAVAMAALQIAADDPQAIMLVLPADHQMKDEDAFRAALSRGEAAAEAGSLVLFGVLPQGPDTEFGYIGSEPDRSLPDGVFRVTQFVEKPDRSAAEGMLSQGSHFWNSGIFMCRADRYLEELQKHSPDIYDTCQLAARNVWQDLEFCRIPAEVYEHCPEEAVDRAVMEKTDRAVVIPMDSGWRDVASWATYWESQVSDDQQNVVIGEALLEQSQGCLVHSKDRLVALLGVNDLVVVDTRDALLVARRHRVQEVKGLVERLREEGRSEVTNHREVYRPWGSYDSVDSGTRFQVKRITVKPGEQLSLQKHHHRAEHWIVVRGTAEVTRNDETYLLTENQSTYIPIGAVHRLANPGKIPLELIEVQSGAYLGEDDIERLQDNYGRTAESAASDGSETPETAMQKT</sequence>
<dbReference type="Gene3D" id="3.90.550.10">
    <property type="entry name" value="Spore Coat Polysaccharide Biosynthesis Protein SpsA, Chain A"/>
    <property type="match status" value="1"/>
</dbReference>
<dbReference type="EC" id="5.3.1.8" evidence="7"/>
<dbReference type="AlphaFoldDB" id="N6X107"/>
<dbReference type="GO" id="GO:0004475">
    <property type="term" value="F:mannose-1-phosphate guanylyltransferase (GTP) activity"/>
    <property type="evidence" value="ECO:0007669"/>
    <property type="project" value="UniProtKB-EC"/>
</dbReference>
<protein>
    <recommendedName>
        <fullName evidence="19">Alginate biosynthesis protein AlgA</fullName>
        <ecNumber evidence="8">2.7.7.13</ecNumber>
        <ecNumber evidence="7">5.3.1.8</ecNumber>
    </recommendedName>
</protein>
<dbReference type="InterPro" id="IPR001538">
    <property type="entry name" value="Man6P_isomerase-2_C"/>
</dbReference>
<dbReference type="GO" id="GO:0009298">
    <property type="term" value="P:GDP-mannose biosynthetic process"/>
    <property type="evidence" value="ECO:0007669"/>
    <property type="project" value="UniProtKB-UniPathway"/>
</dbReference>
<keyword evidence="26" id="KW-1185">Reference proteome</keyword>
<evidence type="ECO:0000256" key="15">
    <source>
        <dbReference type="ARBA" id="ARBA00023268"/>
    </source>
</evidence>
<evidence type="ECO:0000259" key="24">
    <source>
        <dbReference type="Pfam" id="PF22640"/>
    </source>
</evidence>
<dbReference type="OrthoDB" id="9806359at2"/>
<dbReference type="FunFam" id="3.90.550.10:FF:000046">
    <property type="entry name" value="Mannose-1-phosphate guanylyltransferase (GDP)"/>
    <property type="match status" value="1"/>
</dbReference>
<comment type="caution">
    <text evidence="25">The sequence shown here is derived from an EMBL/GenBank/DDBJ whole genome shotgun (WGS) entry which is preliminary data.</text>
</comment>
<keyword evidence="11" id="KW-0547">Nucleotide-binding</keyword>
<dbReference type="UniPathway" id="UPA00126">
    <property type="reaction ID" value="UER00930"/>
</dbReference>
<evidence type="ECO:0000256" key="10">
    <source>
        <dbReference type="ARBA" id="ARBA00022695"/>
    </source>
</evidence>
<evidence type="ECO:0000256" key="14">
    <source>
        <dbReference type="ARBA" id="ARBA00023235"/>
    </source>
</evidence>
<organism evidence="25 26">
    <name type="scientific">Marinobacter nanhaiticus D15-8W</name>
    <dbReference type="NCBI Taxonomy" id="626887"/>
    <lineage>
        <taxon>Bacteria</taxon>
        <taxon>Pseudomonadati</taxon>
        <taxon>Pseudomonadota</taxon>
        <taxon>Gammaproteobacteria</taxon>
        <taxon>Pseudomonadales</taxon>
        <taxon>Marinobacteraceae</taxon>
        <taxon>Marinobacter</taxon>
    </lineage>
</organism>
<keyword evidence="9 25" id="KW-0808">Transferase</keyword>
<dbReference type="SUPFAM" id="SSF53448">
    <property type="entry name" value="Nucleotide-diphospho-sugar transferases"/>
    <property type="match status" value="1"/>
</dbReference>
<evidence type="ECO:0000256" key="3">
    <source>
        <dbReference type="ARBA" id="ARBA00004666"/>
    </source>
</evidence>
<evidence type="ECO:0000256" key="16">
    <source>
        <dbReference type="ARBA" id="ARBA00023285"/>
    </source>
</evidence>
<comment type="pathway">
    <text evidence="4">Nucleotide-sugar biosynthesis; GDP-alpha-D-mannose biosynthesis; GDP-alpha-D-mannose from alpha-D-mannose 1-phosphate (GTP route): step 1/1.</text>
</comment>
<comment type="function">
    <text evidence="18">Produces a precursor for alginate polymerization. The alginate layer provides a protective barrier against host immune defenses and antibiotics.</text>
</comment>
<dbReference type="HOGENOM" id="CLU_035527_1_0_6"/>